<evidence type="ECO:0000256" key="1">
    <source>
        <dbReference type="SAM" id="SignalP"/>
    </source>
</evidence>
<gene>
    <name evidence="2" type="ORF">REIFOR_01816</name>
</gene>
<feature type="chain" id="PRO_5014687909" evidence="1">
    <location>
        <begin position="29"/>
        <end position="280"/>
    </location>
</feature>
<evidence type="ECO:0000313" key="3">
    <source>
        <dbReference type="Proteomes" id="UP000229757"/>
    </source>
</evidence>
<protein>
    <submittedName>
        <fullName evidence="2">FAD-dependent pyridine nucleotide-disulfide oxidoreductase</fullName>
    </submittedName>
</protein>
<sequence length="280" mass="30301">MAPRMAPTRSLLCLLAALSGPLVGVASAAEPIQSLDWISDSAQLVITQTHHITLFEPSTGTAKAFVSPDVDSALSDATLWGAQKHLLISTRADGLFSTALAAPNWQPLNQGLDTQNLDFVFTNVAVTDILYAANQTSVYKYTPEDQWLNMDGGPGGVVTDYLHSDMPDSMDTGWIFATGQTGIAFTADCFCFWRDVKDMSDGFLALAYQPEEPSWYYAATATTLFQTQDGARTWQPITTVPDNATTALVSGPMGTLYLGTASGQLWSFNSANNDWVKVYE</sequence>
<dbReference type="Proteomes" id="UP000229757">
    <property type="component" value="Chromosome"/>
</dbReference>
<dbReference type="Gene3D" id="2.130.10.10">
    <property type="entry name" value="YVTN repeat-like/Quinoprotein amine dehydrogenase"/>
    <property type="match status" value="1"/>
</dbReference>
<keyword evidence="3" id="KW-1185">Reference proteome</keyword>
<reference evidence="2 3" key="1">
    <citation type="journal article" date="2017" name="Environ. Microbiol.">
        <title>Genomic and physiological analyses of 'Reinekea forsetii' reveal a versatile opportunistic lifestyle during spring algae blooms.</title>
        <authorList>
            <person name="Avci B."/>
            <person name="Hahnke R.L."/>
            <person name="Chafee M."/>
            <person name="Fischer T."/>
            <person name="Gruber-Vodicka H."/>
            <person name="Tegetmeyer H.E."/>
            <person name="Harder J."/>
            <person name="Fuchs B.M."/>
            <person name="Amann R.I."/>
            <person name="Teeling H."/>
        </authorList>
    </citation>
    <scope>NUCLEOTIDE SEQUENCE [LARGE SCALE GENOMIC DNA]</scope>
    <source>
        <strain evidence="2 3">Hel1_31_D35</strain>
    </source>
</reference>
<organism evidence="2 3">
    <name type="scientific">Reinekea forsetii</name>
    <dbReference type="NCBI Taxonomy" id="1336806"/>
    <lineage>
        <taxon>Bacteria</taxon>
        <taxon>Pseudomonadati</taxon>
        <taxon>Pseudomonadota</taxon>
        <taxon>Gammaproteobacteria</taxon>
        <taxon>Oceanospirillales</taxon>
        <taxon>Saccharospirillaceae</taxon>
        <taxon>Reinekea</taxon>
    </lineage>
</organism>
<name>A0A2K8KQD0_9GAMM</name>
<dbReference type="SUPFAM" id="SSF110296">
    <property type="entry name" value="Oligoxyloglucan reducing end-specific cellobiohydrolase"/>
    <property type="match status" value="1"/>
</dbReference>
<dbReference type="InterPro" id="IPR015943">
    <property type="entry name" value="WD40/YVTN_repeat-like_dom_sf"/>
</dbReference>
<dbReference type="EMBL" id="CP011797">
    <property type="protein sequence ID" value="ATX76953.1"/>
    <property type="molecule type" value="Genomic_DNA"/>
</dbReference>
<feature type="signal peptide" evidence="1">
    <location>
        <begin position="1"/>
        <end position="28"/>
    </location>
</feature>
<proteinExistence type="predicted"/>
<dbReference type="KEGG" id="rfo:REIFOR_01816"/>
<dbReference type="AlphaFoldDB" id="A0A2K8KQD0"/>
<keyword evidence="1" id="KW-0732">Signal</keyword>
<evidence type="ECO:0000313" key="2">
    <source>
        <dbReference type="EMBL" id="ATX76953.1"/>
    </source>
</evidence>
<accession>A0A2K8KQD0</accession>